<accession>J9FBJ6</accession>
<comment type="caution">
    <text evidence="2">The sequence shown here is derived from an EMBL/GenBank/DDBJ whole genome shotgun (WGS) entry which is preliminary data.</text>
</comment>
<dbReference type="NCBIfam" id="TIGR01414">
    <property type="entry name" value="autotrans_barl"/>
    <property type="match status" value="1"/>
</dbReference>
<reference evidence="2" key="1">
    <citation type="journal article" date="2012" name="PLoS ONE">
        <title>Gene sets for utilization of primary and secondary nutrition supplies in the distal gut of endangered iberian lynx.</title>
        <authorList>
            <person name="Alcaide M."/>
            <person name="Messina E."/>
            <person name="Richter M."/>
            <person name="Bargiela R."/>
            <person name="Peplies J."/>
            <person name="Huws S.A."/>
            <person name="Newbold C.J."/>
            <person name="Golyshin P.N."/>
            <person name="Simon M.A."/>
            <person name="Lopez G."/>
            <person name="Yakimov M.M."/>
            <person name="Ferrer M."/>
        </authorList>
    </citation>
    <scope>NUCLEOTIDE SEQUENCE</scope>
</reference>
<evidence type="ECO:0000313" key="2">
    <source>
        <dbReference type="EMBL" id="EJW92271.1"/>
    </source>
</evidence>
<evidence type="ECO:0000259" key="1">
    <source>
        <dbReference type="Pfam" id="PF03797"/>
    </source>
</evidence>
<dbReference type="GO" id="GO:0019867">
    <property type="term" value="C:outer membrane"/>
    <property type="evidence" value="ECO:0007669"/>
    <property type="project" value="InterPro"/>
</dbReference>
<dbReference type="SUPFAM" id="SSF103515">
    <property type="entry name" value="Autotransporter"/>
    <property type="match status" value="1"/>
</dbReference>
<dbReference type="Pfam" id="PF03797">
    <property type="entry name" value="Autotransporter"/>
    <property type="match status" value="1"/>
</dbReference>
<dbReference type="InterPro" id="IPR036709">
    <property type="entry name" value="Autotransporte_beta_dom_sf"/>
</dbReference>
<dbReference type="EMBL" id="AMCI01007647">
    <property type="protein sequence ID" value="EJW92271.1"/>
    <property type="molecule type" value="Genomic_DNA"/>
</dbReference>
<dbReference type="AlphaFoldDB" id="J9FBJ6"/>
<feature type="domain" description="Autotransporter" evidence="1">
    <location>
        <begin position="4"/>
        <end position="113"/>
    </location>
</feature>
<dbReference type="InterPro" id="IPR005546">
    <property type="entry name" value="Autotransporte_beta"/>
</dbReference>
<dbReference type="InterPro" id="IPR006315">
    <property type="entry name" value="OM_autotransptr_brl_dom"/>
</dbReference>
<sequence>MTRDLQVGSQLGMGAFSDQTDLMQVFGEVAYKGFDTANYNVEPYVDLSWIHAESDNFNEQVGNVKLATTAEDQDVQVSTLGVCAALPFTLGTAQMAVKGDLAWNHFFGDTEAEAT</sequence>
<gene>
    <name evidence="2" type="ORF">EVA_19622</name>
</gene>
<feature type="non-terminal residue" evidence="2">
    <location>
        <position position="115"/>
    </location>
</feature>
<proteinExistence type="predicted"/>
<name>J9FBJ6_9ZZZZ</name>
<dbReference type="Gene3D" id="2.40.128.130">
    <property type="entry name" value="Autotransporter beta-domain"/>
    <property type="match status" value="1"/>
</dbReference>
<organism evidence="2">
    <name type="scientific">gut metagenome</name>
    <dbReference type="NCBI Taxonomy" id="749906"/>
    <lineage>
        <taxon>unclassified sequences</taxon>
        <taxon>metagenomes</taxon>
        <taxon>organismal metagenomes</taxon>
    </lineage>
</organism>
<protein>
    <submittedName>
        <fullName evidence="2">Autotransporter</fullName>
    </submittedName>
</protein>